<proteinExistence type="predicted"/>
<evidence type="ECO:0000313" key="2">
    <source>
        <dbReference type="EMBL" id="PWY99679.1"/>
    </source>
</evidence>
<feature type="region of interest" description="Disordered" evidence="1">
    <location>
        <begin position="1"/>
        <end position="36"/>
    </location>
</feature>
<protein>
    <submittedName>
        <fullName evidence="2">Uncharacterized protein</fullName>
    </submittedName>
</protein>
<dbReference type="AlphaFoldDB" id="A0A317XP90"/>
<sequence>MALPLPVPIPTPSASKNHSTAMASPSSRSKPMEKSSPFLPALSMSSFASASLTSSCALTILKGDAAQPISAHAPIHKRSDATSSAPTRSRFANSFASLRSSAASNVTTDTSVNVHAVSDDGILLPFLDRPTEVQELLFETKANESLMYRLCRIFGGSLKVPLQRGVDERWDELLEILVVMDRLLLDDEDWLVRLESLVMERSPALWAQLSRCLGAEGVVIRGPSRSHASRFDSWAFATRPSGTPSRLETPSLASPLSDGGDEELDDNDFHAHGTSALAVSVEPLEDVPTTFSQQPAGRIQHSSLRETVTLGASPRTLPIEGTATEPSAASYSPIASSQDVFPMSHSGDEAGSSSLADILEEPSAGTAASGDGSVRRRRSHSGKFAALRISAMTSSTPPLSRRSSDLSISRLDPSVIASSSSAAASRDRSQSPLPTGAMSPHDGQSPMPFDSPSLAPNSAETSTSFAKHRRLSTMIVHNQQGRDSTQASHTASPRSSIARRLRSANDGLSSSPRPPRRRAESFARSFAELAAPQDHIQHLRAEQREDAATKTSAIAASAPVKDTGALGLHGPSASSGEVQSIKGRRRRLGSSVSSTVSTSPSIPGLLPDGRTRHPSGSCGSKDLSEANMGLSISPSPSERNFSDEAGSEHRSIDSASRKRKGTGAEQPQPTTADAKVSRTHSPGSTSPPEDKDTDFKIEDKQSASGTGRGSGLALGGGFSFAKSGANFRRQSHDAATPLASGGIRTASGRNGLTRSSDYFNQPQHAHHFRSPPSVHRRPGGFVSLAHEYEAARRNRRATCESIFSLQSNALASSPSSSLASLDVGGDSPVLHSRDGPSQDREASLTRNDGQASFKSTRRDQVPTIIATEATPRGTPGAITPKASFGAGSGVTRAMAKPRQEYPFPAPATTSGDSRFPSSGLGLSASSSPAPPAPLSMAKLSPSCFSALRSPTIVFPISPKPSISRAGELQKALGTAPCRAALEKVEAVRGAACAETVRDLLVNTERSEMPDEELLETIGKHMGLVDHERARQLGGKEAADADLVLAEEGYDDRWHAFADLCSALGVGQFELGTAKRRCGPAIDLSRH</sequence>
<gene>
    <name evidence="2" type="ORF">BCV70DRAFT_211949</name>
</gene>
<feature type="compositionally biased region" description="Basic and acidic residues" evidence="1">
    <location>
        <begin position="640"/>
        <end position="656"/>
    </location>
</feature>
<feature type="compositionally biased region" description="Low complexity" evidence="1">
    <location>
        <begin position="414"/>
        <end position="424"/>
    </location>
</feature>
<evidence type="ECO:0000313" key="3">
    <source>
        <dbReference type="Proteomes" id="UP000246740"/>
    </source>
</evidence>
<evidence type="ECO:0000256" key="1">
    <source>
        <dbReference type="SAM" id="MobiDB-lite"/>
    </source>
</evidence>
<feature type="compositionally biased region" description="Polar residues" evidence="1">
    <location>
        <begin position="630"/>
        <end position="639"/>
    </location>
</feature>
<feature type="region of interest" description="Disordered" evidence="1">
    <location>
        <begin position="902"/>
        <end position="933"/>
    </location>
</feature>
<reference evidence="2 3" key="1">
    <citation type="journal article" date="2018" name="Mol. Biol. Evol.">
        <title>Broad Genomic Sampling Reveals a Smut Pathogenic Ancestry of the Fungal Clade Ustilaginomycotina.</title>
        <authorList>
            <person name="Kijpornyongpan T."/>
            <person name="Mondo S.J."/>
            <person name="Barry K."/>
            <person name="Sandor L."/>
            <person name="Lee J."/>
            <person name="Lipzen A."/>
            <person name="Pangilinan J."/>
            <person name="LaButti K."/>
            <person name="Hainaut M."/>
            <person name="Henrissat B."/>
            <person name="Grigoriev I.V."/>
            <person name="Spatafora J.W."/>
            <person name="Aime M.C."/>
        </authorList>
    </citation>
    <scope>NUCLEOTIDE SEQUENCE [LARGE SCALE GENOMIC DNA]</scope>
    <source>
        <strain evidence="2 3">MCA 3645</strain>
    </source>
</reference>
<feature type="compositionally biased region" description="Polar residues" evidence="1">
    <location>
        <begin position="292"/>
        <end position="306"/>
    </location>
</feature>
<feature type="region of interest" description="Disordered" evidence="1">
    <location>
        <begin position="562"/>
        <end position="695"/>
    </location>
</feature>
<dbReference type="STRING" id="1882483.A0A317XP90"/>
<dbReference type="EMBL" id="KZ819194">
    <property type="protein sequence ID" value="PWY99679.1"/>
    <property type="molecule type" value="Genomic_DNA"/>
</dbReference>
<feature type="compositionally biased region" description="Pro residues" evidence="1">
    <location>
        <begin position="1"/>
        <end position="11"/>
    </location>
</feature>
<feature type="region of interest" description="Disordered" evidence="1">
    <location>
        <begin position="292"/>
        <end position="331"/>
    </location>
</feature>
<feature type="compositionally biased region" description="Low complexity" evidence="1">
    <location>
        <begin position="916"/>
        <end position="927"/>
    </location>
</feature>
<dbReference type="InParanoid" id="A0A317XP90"/>
<feature type="compositionally biased region" description="Low complexity" evidence="1">
    <location>
        <begin position="812"/>
        <end position="821"/>
    </location>
</feature>
<feature type="region of interest" description="Disordered" evidence="1">
    <location>
        <begin position="812"/>
        <end position="859"/>
    </location>
</feature>
<feature type="compositionally biased region" description="Low complexity" evidence="1">
    <location>
        <begin position="590"/>
        <end position="601"/>
    </location>
</feature>
<accession>A0A317XP90</accession>
<feature type="region of interest" description="Disordered" evidence="1">
    <location>
        <begin position="478"/>
        <end position="521"/>
    </location>
</feature>
<keyword evidence="3" id="KW-1185">Reference proteome</keyword>
<feature type="compositionally biased region" description="Polar residues" evidence="1">
    <location>
        <begin position="478"/>
        <end position="495"/>
    </location>
</feature>
<dbReference type="OrthoDB" id="2591449at2759"/>
<organism evidence="2 3">
    <name type="scientific">Testicularia cyperi</name>
    <dbReference type="NCBI Taxonomy" id="1882483"/>
    <lineage>
        <taxon>Eukaryota</taxon>
        <taxon>Fungi</taxon>
        <taxon>Dikarya</taxon>
        <taxon>Basidiomycota</taxon>
        <taxon>Ustilaginomycotina</taxon>
        <taxon>Ustilaginomycetes</taxon>
        <taxon>Ustilaginales</taxon>
        <taxon>Anthracoideaceae</taxon>
        <taxon>Testicularia</taxon>
    </lineage>
</organism>
<feature type="compositionally biased region" description="Polar residues" evidence="1">
    <location>
        <begin position="12"/>
        <end position="29"/>
    </location>
</feature>
<feature type="region of interest" description="Disordered" evidence="1">
    <location>
        <begin position="414"/>
        <end position="465"/>
    </location>
</feature>
<feature type="region of interest" description="Disordered" evidence="1">
    <location>
        <begin position="239"/>
        <end position="269"/>
    </location>
</feature>
<dbReference type="Proteomes" id="UP000246740">
    <property type="component" value="Unassembled WGS sequence"/>
</dbReference>
<feature type="compositionally biased region" description="Basic and acidic residues" evidence="1">
    <location>
        <begin position="831"/>
        <end position="843"/>
    </location>
</feature>
<feature type="compositionally biased region" description="Polar residues" evidence="1">
    <location>
        <begin position="454"/>
        <end position="465"/>
    </location>
</feature>
<name>A0A317XP90_9BASI</name>
<feature type="compositionally biased region" description="Polar residues" evidence="1">
    <location>
        <begin position="240"/>
        <end position="254"/>
    </location>
</feature>
<feature type="compositionally biased region" description="Polar residues" evidence="1">
    <location>
        <begin position="844"/>
        <end position="854"/>
    </location>
</feature>